<keyword evidence="8" id="KW-1185">Reference proteome</keyword>
<feature type="domain" description="Protein kinase" evidence="6">
    <location>
        <begin position="38"/>
        <end position="234"/>
    </location>
</feature>
<dbReference type="FunFam" id="1.10.510.10:FF:000551">
    <property type="entry name" value="Non-specific serine/threonine protein kinase"/>
    <property type="match status" value="1"/>
</dbReference>
<keyword evidence="1" id="KW-0723">Serine/threonine-protein kinase</keyword>
<dbReference type="SUPFAM" id="SSF56112">
    <property type="entry name" value="Protein kinase-like (PK-like)"/>
    <property type="match status" value="1"/>
</dbReference>
<keyword evidence="5" id="KW-0067">ATP-binding</keyword>
<evidence type="ECO:0000256" key="2">
    <source>
        <dbReference type="ARBA" id="ARBA00022679"/>
    </source>
</evidence>
<evidence type="ECO:0000256" key="3">
    <source>
        <dbReference type="ARBA" id="ARBA00022741"/>
    </source>
</evidence>
<proteinExistence type="predicted"/>
<evidence type="ECO:0000256" key="4">
    <source>
        <dbReference type="ARBA" id="ARBA00022777"/>
    </source>
</evidence>
<dbReference type="PANTHER" id="PTHR24353:SF118">
    <property type="entry name" value="PROTEIN KINASE CGMP-DEPENDENT 3"/>
    <property type="match status" value="1"/>
</dbReference>
<keyword evidence="2" id="KW-0808">Transferase</keyword>
<dbReference type="Proteomes" id="UP000694412">
    <property type="component" value="Chromosome 3"/>
</dbReference>
<evidence type="ECO:0000256" key="5">
    <source>
        <dbReference type="ARBA" id="ARBA00022840"/>
    </source>
</evidence>
<dbReference type="SMART" id="SM00220">
    <property type="entry name" value="S_TKc"/>
    <property type="match status" value="1"/>
</dbReference>
<evidence type="ECO:0000313" key="7">
    <source>
        <dbReference type="Ensembl" id="ENSCJPP00005014350.1"/>
    </source>
</evidence>
<dbReference type="Pfam" id="PF00069">
    <property type="entry name" value="Pkinase"/>
    <property type="match status" value="1"/>
</dbReference>
<evidence type="ECO:0000313" key="8">
    <source>
        <dbReference type="Proteomes" id="UP000694412"/>
    </source>
</evidence>
<dbReference type="AlphaFoldDB" id="A0A8C2TNI0"/>
<dbReference type="InterPro" id="IPR011009">
    <property type="entry name" value="Kinase-like_dom_sf"/>
</dbReference>
<dbReference type="PROSITE" id="PS00108">
    <property type="entry name" value="PROTEIN_KINASE_ST"/>
    <property type="match status" value="1"/>
</dbReference>
<dbReference type="GO" id="GO:0004674">
    <property type="term" value="F:protein serine/threonine kinase activity"/>
    <property type="evidence" value="ECO:0007669"/>
    <property type="project" value="UniProtKB-KW"/>
</dbReference>
<dbReference type="InterPro" id="IPR008271">
    <property type="entry name" value="Ser/Thr_kinase_AS"/>
</dbReference>
<reference evidence="7" key="2">
    <citation type="submission" date="2025-08" db="UniProtKB">
        <authorList>
            <consortium name="Ensembl"/>
        </authorList>
    </citation>
    <scope>IDENTIFICATION</scope>
</reference>
<name>A0A8C2TNI0_COTJA</name>
<sequence>RQAPAGSGVSVRSAERDGVRDRRDAGRYLVSLSSGQKQGQRVVLGTGGFGRVELVRAVPDPRAPRCAIPVPIPDWVVRTRQQEHMRTERRVLARSHCPFIVGFFGSFRDAQHIYLLLEFCQGGELWTKLREVRCFEEPLAVFCSACVVEGLEYLHGHGIIYRDLKPENLMLDQLGYVKLVDFGFAKELERGEKTFSFCGTPEYLAPEMLRHEGHDFAVDFWMLGILVFEMLVGR</sequence>
<reference evidence="7" key="3">
    <citation type="submission" date="2025-09" db="UniProtKB">
        <authorList>
            <consortium name="Ensembl"/>
        </authorList>
    </citation>
    <scope>IDENTIFICATION</scope>
</reference>
<dbReference type="InterPro" id="IPR000719">
    <property type="entry name" value="Prot_kinase_dom"/>
</dbReference>
<evidence type="ECO:0000259" key="6">
    <source>
        <dbReference type="PROSITE" id="PS50011"/>
    </source>
</evidence>
<dbReference type="PROSITE" id="PS50011">
    <property type="entry name" value="PROTEIN_KINASE_DOM"/>
    <property type="match status" value="1"/>
</dbReference>
<dbReference type="GeneTree" id="ENSGT00940000165510"/>
<dbReference type="Ensembl" id="ENSCJPT00005020446.1">
    <property type="protein sequence ID" value="ENSCJPP00005014350.1"/>
    <property type="gene ID" value="ENSCJPG00005011989.1"/>
</dbReference>
<evidence type="ECO:0000256" key="1">
    <source>
        <dbReference type="ARBA" id="ARBA00022527"/>
    </source>
</evidence>
<dbReference type="GO" id="GO:0005524">
    <property type="term" value="F:ATP binding"/>
    <property type="evidence" value="ECO:0007669"/>
    <property type="project" value="UniProtKB-KW"/>
</dbReference>
<organism evidence="7 8">
    <name type="scientific">Coturnix japonica</name>
    <name type="common">Japanese quail</name>
    <name type="synonym">Coturnix coturnix japonica</name>
    <dbReference type="NCBI Taxonomy" id="93934"/>
    <lineage>
        <taxon>Eukaryota</taxon>
        <taxon>Metazoa</taxon>
        <taxon>Chordata</taxon>
        <taxon>Craniata</taxon>
        <taxon>Vertebrata</taxon>
        <taxon>Euteleostomi</taxon>
        <taxon>Archelosauria</taxon>
        <taxon>Archosauria</taxon>
        <taxon>Dinosauria</taxon>
        <taxon>Saurischia</taxon>
        <taxon>Theropoda</taxon>
        <taxon>Coelurosauria</taxon>
        <taxon>Aves</taxon>
        <taxon>Neognathae</taxon>
        <taxon>Galloanserae</taxon>
        <taxon>Galliformes</taxon>
        <taxon>Phasianidae</taxon>
        <taxon>Perdicinae</taxon>
        <taxon>Coturnix</taxon>
    </lineage>
</organism>
<keyword evidence="3" id="KW-0547">Nucleotide-binding</keyword>
<keyword evidence="4" id="KW-0418">Kinase</keyword>
<protein>
    <recommendedName>
        <fullName evidence="6">Protein kinase domain-containing protein</fullName>
    </recommendedName>
</protein>
<dbReference type="Gene3D" id="1.10.510.10">
    <property type="entry name" value="Transferase(Phosphotransferase) domain 1"/>
    <property type="match status" value="1"/>
</dbReference>
<dbReference type="Gene3D" id="3.30.200.20">
    <property type="entry name" value="Phosphorylase Kinase, domain 1"/>
    <property type="match status" value="1"/>
</dbReference>
<dbReference type="PANTHER" id="PTHR24353">
    <property type="entry name" value="CYCLIC NUCLEOTIDE-DEPENDENT PROTEIN KINASE"/>
    <property type="match status" value="1"/>
</dbReference>
<accession>A0A8C2TNI0</accession>
<reference evidence="7" key="1">
    <citation type="submission" date="2015-11" db="EMBL/GenBank/DDBJ databases">
        <authorList>
            <consortium name="International Coturnix japonica Genome Analysis Consortium"/>
            <person name="Warren W."/>
            <person name="Burt D.W."/>
            <person name="Antin P.B."/>
            <person name="Lanford R."/>
            <person name="Gros J."/>
            <person name="Wilson R.K."/>
        </authorList>
    </citation>
    <scope>NUCLEOTIDE SEQUENCE [LARGE SCALE GENOMIC DNA]</scope>
</reference>